<proteinExistence type="predicted"/>
<evidence type="ECO:0000313" key="3">
    <source>
        <dbReference type="Proteomes" id="UP001642720"/>
    </source>
</evidence>
<evidence type="ECO:0000256" key="1">
    <source>
        <dbReference type="SAM" id="MobiDB-lite"/>
    </source>
</evidence>
<gene>
    <name evidence="2" type="ORF">CCMA1212_002502</name>
</gene>
<dbReference type="EMBL" id="PPTA01000003">
    <property type="protein sequence ID" value="TFB05301.1"/>
    <property type="molecule type" value="Genomic_DNA"/>
</dbReference>
<dbReference type="RefSeq" id="XP_073561502.1">
    <property type="nucleotide sequence ID" value="XM_073699884.1"/>
</dbReference>
<evidence type="ECO:0000313" key="2">
    <source>
        <dbReference type="EMBL" id="TFB05301.1"/>
    </source>
</evidence>
<dbReference type="GeneID" id="300574334"/>
<sequence>GVCEAACPEGSEIPESHFGDDGTVTLNHVKARTPITAVAFRPYRVQSRKKRKKERGRDCWLFRTNGDKKKEKKRKRKQDNVKVLGREGEKRPELGKDAALDRLVALRRCKVEIGDSVKDGDDAPVQVPRPGSGYKQRTGDAPLGRGQRKIVSGNGAGWRLGGGLESGSGGRNFNRRAELMVVIFNVYLFISKRCRRFSAGNSQSVRTAAWTGAVAELRLELPRVWGGPPACAHEPSCEQVASSCLVVPEMTIFRGGPLKWLAGAVARCTEAGGTFRRAASLFADAGRSCRVSLDMAKGHRVSVLRICCGTDGLRGRLFHVDARQIVQRCSLWLFLTGILAQRRDCARRIQAP</sequence>
<feature type="region of interest" description="Disordered" evidence="1">
    <location>
        <begin position="117"/>
        <end position="148"/>
    </location>
</feature>
<feature type="region of interest" description="Disordered" evidence="1">
    <location>
        <begin position="67"/>
        <end position="90"/>
    </location>
</feature>
<keyword evidence="3" id="KW-1185">Reference proteome</keyword>
<reference evidence="2 3" key="1">
    <citation type="submission" date="2018-01" db="EMBL/GenBank/DDBJ databases">
        <title>Genome characterization of the sugarcane-associated fungus Trichoderma ghanense CCMA-1212 and their application in lignocelulose bioconversion.</title>
        <authorList>
            <person name="Steindorff A.S."/>
            <person name="Mendes T.D."/>
            <person name="Vilela E.S.D."/>
            <person name="Rodrigues D.S."/>
            <person name="Formighieri E.F."/>
            <person name="Melo I.S."/>
            <person name="Favaro L.C.L."/>
        </authorList>
    </citation>
    <scope>NUCLEOTIDE SEQUENCE [LARGE SCALE GENOMIC DNA]</scope>
    <source>
        <strain evidence="2 3">CCMA-1212</strain>
    </source>
</reference>
<protein>
    <submittedName>
        <fullName evidence="2">Uncharacterized protein</fullName>
    </submittedName>
</protein>
<feature type="non-terminal residue" evidence="2">
    <location>
        <position position="1"/>
    </location>
</feature>
<comment type="caution">
    <text evidence="2">The sequence shown here is derived from an EMBL/GenBank/DDBJ whole genome shotgun (WGS) entry which is preliminary data.</text>
</comment>
<organism evidence="2 3">
    <name type="scientific">Trichoderma ghanense</name>
    <dbReference type="NCBI Taxonomy" id="65468"/>
    <lineage>
        <taxon>Eukaryota</taxon>
        <taxon>Fungi</taxon>
        <taxon>Dikarya</taxon>
        <taxon>Ascomycota</taxon>
        <taxon>Pezizomycotina</taxon>
        <taxon>Sordariomycetes</taxon>
        <taxon>Hypocreomycetidae</taxon>
        <taxon>Hypocreales</taxon>
        <taxon>Hypocreaceae</taxon>
        <taxon>Trichoderma</taxon>
    </lineage>
</organism>
<feature type="compositionally biased region" description="Basic and acidic residues" evidence="1">
    <location>
        <begin position="78"/>
        <end position="90"/>
    </location>
</feature>
<dbReference type="Proteomes" id="UP001642720">
    <property type="component" value="Unassembled WGS sequence"/>
</dbReference>
<name>A0ABY2HAU8_9HYPO</name>
<accession>A0ABY2HAU8</accession>